<sequence>MNNFADDVKTLDIDDLTAAWMRLELVSGLRPLRADADHLHALQLVEAIWSVVGEDAAHPLSSLFDLLVDMISEYEKTHFAIGQDRSEPHEMLAFMMEQGERTAADLAGIIDSSRLAAVLAGNQKIDATLARKLAEYFRVKPQLFLSLAK</sequence>
<dbReference type="RefSeq" id="WP_154378110.1">
    <property type="nucleotide sequence ID" value="NZ_WKJK01000008.1"/>
</dbReference>
<dbReference type="GO" id="GO:0003677">
    <property type="term" value="F:DNA binding"/>
    <property type="evidence" value="ECO:0007669"/>
    <property type="project" value="InterPro"/>
</dbReference>
<protein>
    <submittedName>
        <fullName evidence="1">Transcriptional regulator</fullName>
    </submittedName>
</protein>
<dbReference type="Proteomes" id="UP000433309">
    <property type="component" value="Unassembled WGS sequence"/>
</dbReference>
<comment type="caution">
    <text evidence="1">The sequence shown here is derived from an EMBL/GenBank/DDBJ whole genome shotgun (WGS) entry which is preliminary data.</text>
</comment>
<proteinExistence type="predicted"/>
<reference evidence="1 2" key="1">
    <citation type="submission" date="2019-11" db="EMBL/GenBank/DDBJ databases">
        <title>Novel species isolated from a subtropical stream in China.</title>
        <authorList>
            <person name="Lu H."/>
        </authorList>
    </citation>
    <scope>NUCLEOTIDE SEQUENCE [LARGE SCALE GENOMIC DNA]</scope>
    <source>
        <strain evidence="1 2">FT80W</strain>
    </source>
</reference>
<keyword evidence="2" id="KW-1185">Reference proteome</keyword>
<dbReference type="Gene3D" id="1.10.260.40">
    <property type="entry name" value="lambda repressor-like DNA-binding domains"/>
    <property type="match status" value="1"/>
</dbReference>
<evidence type="ECO:0000313" key="1">
    <source>
        <dbReference type="EMBL" id="MRW91567.1"/>
    </source>
</evidence>
<evidence type="ECO:0000313" key="2">
    <source>
        <dbReference type="Proteomes" id="UP000433309"/>
    </source>
</evidence>
<accession>A0A6I2L2W3</accession>
<gene>
    <name evidence="1" type="ORF">GJ699_16355</name>
</gene>
<dbReference type="EMBL" id="WKJK01000008">
    <property type="protein sequence ID" value="MRW91567.1"/>
    <property type="molecule type" value="Genomic_DNA"/>
</dbReference>
<name>A0A6I2L2W3_9BURK</name>
<organism evidence="1 2">
    <name type="scientific">Duganella guangzhouensis</name>
    <dbReference type="NCBI Taxonomy" id="2666084"/>
    <lineage>
        <taxon>Bacteria</taxon>
        <taxon>Pseudomonadati</taxon>
        <taxon>Pseudomonadota</taxon>
        <taxon>Betaproteobacteria</taxon>
        <taxon>Burkholderiales</taxon>
        <taxon>Oxalobacteraceae</taxon>
        <taxon>Telluria group</taxon>
        <taxon>Duganella</taxon>
    </lineage>
</organism>
<dbReference type="InterPro" id="IPR010982">
    <property type="entry name" value="Lambda_DNA-bd_dom_sf"/>
</dbReference>
<dbReference type="AlphaFoldDB" id="A0A6I2L2W3"/>